<keyword evidence="2" id="KW-1185">Reference proteome</keyword>
<dbReference type="Proteomes" id="UP000235589">
    <property type="component" value="Chromosome"/>
</dbReference>
<evidence type="ECO:0000313" key="2">
    <source>
        <dbReference type="Proteomes" id="UP000235589"/>
    </source>
</evidence>
<organism evidence="1 2">
    <name type="scientific">Monoglobus pectinilyticus</name>
    <dbReference type="NCBI Taxonomy" id="1981510"/>
    <lineage>
        <taxon>Bacteria</taxon>
        <taxon>Bacillati</taxon>
        <taxon>Bacillota</taxon>
        <taxon>Clostridia</taxon>
        <taxon>Monoglobales</taxon>
        <taxon>Monoglobaceae</taxon>
        <taxon>Monoglobus</taxon>
    </lineage>
</organism>
<dbReference type="AlphaFoldDB" id="A0A2K9P2D1"/>
<dbReference type="EMBL" id="CP020991">
    <property type="protein sequence ID" value="AUO19401.1"/>
    <property type="molecule type" value="Genomic_DNA"/>
</dbReference>
<evidence type="ECO:0000313" key="1">
    <source>
        <dbReference type="EMBL" id="AUO19401.1"/>
    </source>
</evidence>
<dbReference type="KEGG" id="mpec:B9O19_01240"/>
<sequence length="33" mass="4083">MYCYRKILIKFNITNINRIEKEIGFKTVLYIED</sequence>
<proteinExistence type="predicted"/>
<gene>
    <name evidence="1" type="ORF">B9O19_01240</name>
</gene>
<name>A0A2K9P2D1_9FIRM</name>
<accession>A0A2K9P2D1</accession>
<reference evidence="1 2" key="1">
    <citation type="submission" date="2017-04" db="EMBL/GenBank/DDBJ databases">
        <title>Monoglobus pectinilyticus 14 draft genome.</title>
        <authorList>
            <person name="Kim C."/>
            <person name="Rosendale D.I."/>
            <person name="Kelly W.J."/>
            <person name="Tannock G.W."/>
            <person name="Patchett M.L."/>
            <person name="Jordens J.Z."/>
        </authorList>
    </citation>
    <scope>NUCLEOTIDE SEQUENCE [LARGE SCALE GENOMIC DNA]</scope>
    <source>
        <strain evidence="1 2">14</strain>
    </source>
</reference>
<protein>
    <submittedName>
        <fullName evidence="1">Uncharacterized protein</fullName>
    </submittedName>
</protein>